<dbReference type="Proteomes" id="UP000005801">
    <property type="component" value="Unassembled WGS sequence"/>
</dbReference>
<dbReference type="InterPro" id="IPR041698">
    <property type="entry name" value="Methyltransf_25"/>
</dbReference>
<name>A6GKR8_9BACT</name>
<dbReference type="STRING" id="391625.PPSIR1_15505"/>
<comment type="caution">
    <text evidence="2">The sequence shown here is derived from an EMBL/GenBank/DDBJ whole genome shotgun (WGS) entry which is preliminary data.</text>
</comment>
<evidence type="ECO:0000313" key="2">
    <source>
        <dbReference type="EMBL" id="EDM73537.1"/>
    </source>
</evidence>
<evidence type="ECO:0000313" key="3">
    <source>
        <dbReference type="Proteomes" id="UP000005801"/>
    </source>
</evidence>
<dbReference type="EMBL" id="ABCS01000220">
    <property type="protein sequence ID" value="EDM73537.1"/>
    <property type="molecule type" value="Genomic_DNA"/>
</dbReference>
<gene>
    <name evidence="2" type="ORF">PPSIR1_15505</name>
</gene>
<feature type="domain" description="Methyltransferase" evidence="1">
    <location>
        <begin position="39"/>
        <end position="130"/>
    </location>
</feature>
<reference evidence="2 3" key="1">
    <citation type="submission" date="2007-06" db="EMBL/GenBank/DDBJ databases">
        <authorList>
            <person name="Shimkets L."/>
            <person name="Ferriera S."/>
            <person name="Johnson J."/>
            <person name="Kravitz S."/>
            <person name="Beeson K."/>
            <person name="Sutton G."/>
            <person name="Rogers Y.-H."/>
            <person name="Friedman R."/>
            <person name="Frazier M."/>
            <person name="Venter J.C."/>
        </authorList>
    </citation>
    <scope>NUCLEOTIDE SEQUENCE [LARGE SCALE GENOMIC DNA]</scope>
    <source>
        <strain evidence="2 3">SIR-1</strain>
    </source>
</reference>
<dbReference type="InterPro" id="IPR029063">
    <property type="entry name" value="SAM-dependent_MTases_sf"/>
</dbReference>
<evidence type="ECO:0000259" key="1">
    <source>
        <dbReference type="Pfam" id="PF13649"/>
    </source>
</evidence>
<accession>A6GKR8</accession>
<protein>
    <recommendedName>
        <fullName evidence="1">Methyltransferase domain-containing protein</fullName>
    </recommendedName>
</protein>
<dbReference type="SUPFAM" id="SSF53335">
    <property type="entry name" value="S-adenosyl-L-methionine-dependent methyltransferases"/>
    <property type="match status" value="1"/>
</dbReference>
<dbReference type="RefSeq" id="WP_006977304.1">
    <property type="nucleotide sequence ID" value="NZ_ABCS01000220.1"/>
</dbReference>
<dbReference type="eggNOG" id="COG4106">
    <property type="taxonomic scope" value="Bacteria"/>
</dbReference>
<organism evidence="2 3">
    <name type="scientific">Plesiocystis pacifica SIR-1</name>
    <dbReference type="NCBI Taxonomy" id="391625"/>
    <lineage>
        <taxon>Bacteria</taxon>
        <taxon>Pseudomonadati</taxon>
        <taxon>Myxococcota</taxon>
        <taxon>Polyangia</taxon>
        <taxon>Nannocystales</taxon>
        <taxon>Nannocystaceae</taxon>
        <taxon>Plesiocystis</taxon>
    </lineage>
</organism>
<dbReference type="CDD" id="cd02440">
    <property type="entry name" value="AdoMet_MTases"/>
    <property type="match status" value="1"/>
</dbReference>
<dbReference type="Gene3D" id="3.40.50.150">
    <property type="entry name" value="Vaccinia Virus protein VP39"/>
    <property type="match status" value="1"/>
</dbReference>
<sequence>MGFYDTKEGVEQYLSMAEGYDGRALVDRLAEYLPEGARVLELGIGPGKDLDMLRARYAVVGSDYSQPFLDRYRAAHPEVALVQLDAQTLAGLDGDPGFDAIYSNKVLQHFGPEALAESLASQLAHLREGGAGVLLHGLWHGDGEPEVHAGMTFHYVDRARLEAATPAGLRLAVCEPYTEMEADDSVLAIWLRD</sequence>
<dbReference type="AlphaFoldDB" id="A6GKR8"/>
<dbReference type="Pfam" id="PF13649">
    <property type="entry name" value="Methyltransf_25"/>
    <property type="match status" value="1"/>
</dbReference>
<dbReference type="OrthoDB" id="9804312at2"/>
<proteinExistence type="predicted"/>
<keyword evidence="3" id="KW-1185">Reference proteome</keyword>